<accession>A0ABY6UIY3</accession>
<dbReference type="InterPro" id="IPR041068">
    <property type="entry name" value="HTH_51"/>
</dbReference>
<feature type="domain" description="Ketosynthase family 3 (KS3)" evidence="9">
    <location>
        <begin position="386"/>
        <end position="808"/>
    </location>
</feature>
<evidence type="ECO:0000256" key="7">
    <source>
        <dbReference type="SAM" id="MobiDB-lite"/>
    </source>
</evidence>
<evidence type="ECO:0000256" key="5">
    <source>
        <dbReference type="ARBA" id="ARBA00023268"/>
    </source>
</evidence>
<dbReference type="Pfam" id="PF00698">
    <property type="entry name" value="Acyl_transf_1"/>
    <property type="match status" value="1"/>
</dbReference>
<keyword evidence="5" id="KW-0511">Multifunctional enzyme</keyword>
<keyword evidence="4" id="KW-0808">Transferase</keyword>
<dbReference type="CDD" id="cd02440">
    <property type="entry name" value="AdoMet_MTases"/>
    <property type="match status" value="1"/>
</dbReference>
<dbReference type="InterPro" id="IPR016039">
    <property type="entry name" value="Thiolase-like"/>
</dbReference>
<evidence type="ECO:0000256" key="1">
    <source>
        <dbReference type="ARBA" id="ARBA00022450"/>
    </source>
</evidence>
<dbReference type="PROSITE" id="PS50075">
    <property type="entry name" value="CARRIER"/>
    <property type="match status" value="1"/>
</dbReference>
<dbReference type="SUPFAM" id="SSF53474">
    <property type="entry name" value="alpha/beta-Hydrolases"/>
    <property type="match status" value="1"/>
</dbReference>
<evidence type="ECO:0000259" key="8">
    <source>
        <dbReference type="PROSITE" id="PS50075"/>
    </source>
</evidence>
<feature type="region of interest" description="C-terminal hotdog fold" evidence="6">
    <location>
        <begin position="1432"/>
        <end position="1585"/>
    </location>
</feature>
<dbReference type="InterPro" id="IPR032088">
    <property type="entry name" value="SAT"/>
</dbReference>
<feature type="domain" description="Carrier" evidence="8">
    <location>
        <begin position="1654"/>
        <end position="1732"/>
    </location>
</feature>
<dbReference type="SUPFAM" id="SSF53335">
    <property type="entry name" value="S-adenosyl-L-methionine-dependent methyltransferases"/>
    <property type="match status" value="1"/>
</dbReference>
<dbReference type="PROSITE" id="PS52019">
    <property type="entry name" value="PKS_MFAS_DH"/>
    <property type="match status" value="1"/>
</dbReference>
<dbReference type="Pfam" id="PF07859">
    <property type="entry name" value="Abhydrolase_3"/>
    <property type="match status" value="1"/>
</dbReference>
<feature type="region of interest" description="N-terminal hotdog fold" evidence="6">
    <location>
        <begin position="1281"/>
        <end position="1412"/>
    </location>
</feature>
<dbReference type="Gene3D" id="3.30.70.3290">
    <property type="match status" value="1"/>
</dbReference>
<keyword evidence="1" id="KW-0596">Phosphopantetheine</keyword>
<dbReference type="InterPro" id="IPR018201">
    <property type="entry name" value="Ketoacyl_synth_AS"/>
</dbReference>
<dbReference type="Pfam" id="PF16073">
    <property type="entry name" value="SAT"/>
    <property type="match status" value="1"/>
</dbReference>
<evidence type="ECO:0008006" key="13">
    <source>
        <dbReference type="Google" id="ProtNLM"/>
    </source>
</evidence>
<dbReference type="Pfam" id="PF02801">
    <property type="entry name" value="Ketoacyl-synt_C"/>
    <property type="match status" value="1"/>
</dbReference>
<dbReference type="Gene3D" id="3.40.47.10">
    <property type="match status" value="1"/>
</dbReference>
<dbReference type="SMART" id="SM00823">
    <property type="entry name" value="PKS_PP"/>
    <property type="match status" value="1"/>
</dbReference>
<keyword evidence="3" id="KW-0489">Methyltransferase</keyword>
<dbReference type="Pfam" id="PF22621">
    <property type="entry name" value="CurL-like_PKS_C"/>
    <property type="match status" value="1"/>
</dbReference>
<evidence type="ECO:0000259" key="10">
    <source>
        <dbReference type="PROSITE" id="PS52019"/>
    </source>
</evidence>
<dbReference type="SMART" id="SM00827">
    <property type="entry name" value="PKS_AT"/>
    <property type="match status" value="1"/>
</dbReference>
<dbReference type="InterPro" id="IPR014043">
    <property type="entry name" value="Acyl_transferase_dom"/>
</dbReference>
<dbReference type="InterPro" id="IPR014030">
    <property type="entry name" value="Ketoacyl_synth_N"/>
</dbReference>
<dbReference type="CDD" id="cd00833">
    <property type="entry name" value="PKS"/>
    <property type="match status" value="1"/>
</dbReference>
<evidence type="ECO:0000256" key="6">
    <source>
        <dbReference type="PROSITE-ProRule" id="PRU01363"/>
    </source>
</evidence>
<feature type="active site" description="Proton donor; for dehydratase activity" evidence="6">
    <location>
        <position position="1496"/>
    </location>
</feature>
<dbReference type="PANTHER" id="PTHR43775:SF21">
    <property type="entry name" value="NON-REDUCING POLYKETIDE SYNTHASE AUSA-RELATED"/>
    <property type="match status" value="1"/>
</dbReference>
<evidence type="ECO:0000313" key="11">
    <source>
        <dbReference type="EMBL" id="VUC29968.1"/>
    </source>
</evidence>
<evidence type="ECO:0000313" key="12">
    <source>
        <dbReference type="Proteomes" id="UP000766486"/>
    </source>
</evidence>
<dbReference type="InterPro" id="IPR042104">
    <property type="entry name" value="PKS_dehydratase_sf"/>
</dbReference>
<dbReference type="InterPro" id="IPR009081">
    <property type="entry name" value="PP-bd_ACP"/>
</dbReference>
<dbReference type="InterPro" id="IPR020806">
    <property type="entry name" value="PKS_PP-bd"/>
</dbReference>
<dbReference type="InterPro" id="IPR049900">
    <property type="entry name" value="PKS_mFAS_DH"/>
</dbReference>
<dbReference type="PROSITE" id="PS52004">
    <property type="entry name" value="KS3_2"/>
    <property type="match status" value="1"/>
</dbReference>
<protein>
    <recommendedName>
        <fullName evidence="13">S-adenosyl-L-methionine-dependent N-methyltransferase</fullName>
    </recommendedName>
</protein>
<feature type="domain" description="PKS/mFAS DH" evidence="10">
    <location>
        <begin position="1281"/>
        <end position="1585"/>
    </location>
</feature>
<dbReference type="InterPro" id="IPR029063">
    <property type="entry name" value="SAM-dependent_MTases_sf"/>
</dbReference>
<feature type="active site" description="Proton acceptor; for dehydratase activity" evidence="6">
    <location>
        <position position="1314"/>
    </location>
</feature>
<dbReference type="SMART" id="SM00825">
    <property type="entry name" value="PKS_KS"/>
    <property type="match status" value="1"/>
</dbReference>
<comment type="caution">
    <text evidence="11">The sequence shown here is derived from an EMBL/GenBank/DDBJ whole genome shotgun (WGS) entry which is preliminary data.</text>
</comment>
<dbReference type="Pfam" id="PF00109">
    <property type="entry name" value="ketoacyl-synt"/>
    <property type="match status" value="1"/>
</dbReference>
<evidence type="ECO:0000256" key="3">
    <source>
        <dbReference type="ARBA" id="ARBA00022603"/>
    </source>
</evidence>
<dbReference type="Proteomes" id="UP000766486">
    <property type="component" value="Unassembled WGS sequence"/>
</dbReference>
<dbReference type="SUPFAM" id="SSF52151">
    <property type="entry name" value="FabD/lysophospholipase-like"/>
    <property type="match status" value="1"/>
</dbReference>
<name>A0ABY6UIY3_BIOOC</name>
<sequence>MARKPPSLAVFCPQTRAPQEDYLSKLRTFICSNRYLRRLVVHIQRLSETWEVLAHEREDIATLAEGPKHVQALSDWITHGHSKAVANGVSGILCMPLLTIVEISQYFQFLEAWDMSHSEVLSQLQEGRGGGVQGYCAGLLPAFAVATSRDEDEIIERTAIAIRVGLVIGACTELGDDMTVDGTTTLVVRLKYGGQADDIVNLFPGSYTIADHAQTYIGAITDPKTVGIVGPATILKEVARHVEEQGMIAQPIHLRGKNHNPENTDLANALCNLCDQHQSLQLPHSDRLQVKMSSNRTSRPLANSNLTHEAIRSMLSSSCDWYKLLQGVASDLKSTERAAETQIFALFGIGDPVPLGPFLDARLRSQKVEILKAVEFSLAPEVAYSDDAIAVIGAACRLPGADNLEELWNLIAKGASRCEPVRPERVPLRDAFRMRQSPDLPKKTFYGNFIDDVESFEHAFFKINLKEAASMDPQQRILLEIAYQALDSSGYLRWHQRDQFDNVGCFIGASSCEYHENTSAHGPTAYTATGTLRAFLSGKISYNFGWSGPAENIDTACSSSLVAIHRGCQAIITGECSMALAGGVNVLTGVNHYMDLAKAGFLSPTGQCKPFDESADGYCRADGAGLVVLKKLGAAIADGDLVLGVLPGVATNQGGLSSTLTVPHSLSQTALYRQILEKSGMTPENVTYVEAHGPGTQAGDPIEISGIRQVLGGADRISPLHVGSLKGNIGHTEAAAGVAGLLKVLVMLKKGKIPPLASHKTANPKLGISTSDKIIFDRSLRGWNAPVRVAVVNSYGAGGSNAALLCCEPPARSSKTSENESVNIPILISAMSKESLLLYCKSLAEYLDREPISLGDLAYTLAERRQHHRFRWSITVSNLEDLRHPLRELQASRIVEVPQQRKGVVLVFSGQTKRSVGLDKALYDTNALFRQYIDRCNAELLNMGFQPIIPAIFDHNPIDDVTVLQNGTFAVQYASARCWIDNGLKVSAVIGHSFGELTALVISGSISFRDGLRLVALRASIMASKWSQERGVMLSVLSSREILDELIAHIGEQEVEIACFNADNSTVLVASAESASRAEHIINTNPRFRGVQYRKLDVSHGFHSRFTEPLLQEILSIAQTISFRSPDIRLETCTSEASGQVLSPTHVVSHTRKPVYFAQAVRRIENRLGPCVWLEAGVDSSIISMVRRAVKAKDHFFQAVSSEKGRDARNSVGSATANLWVNGADTSFLPFSNPEESGMKHIWLPPYTFNRTRAWLENVDRATEIQRAVQSKPDSVAPLPPPTELVSLATRNAKSAEFQIHVATKRFGSIVAGHAVRRRPLCPASLYMECAAMAAHILTGAQSLKSQTLYYDDLHFQSPLGVDLTRNVSLTLESAAEALTWKFSLNSLPAQTHQTKPTTHAKGKLRFGEHPVLEKYQGLVFSQMAALSAKPDTETLMATRAYGLFSQVVTYANLFKGISSITMDGNHASAIIKVPTGHIGENESTVCRVCDTVSLDIFVQVVGLLINSSDNTTPDDCFVAGGIKTSILSGVCDFTANKSWTVYARYNMINANKAEGEVFVMKPDYTISAVFQGISFSKVAIAGLEELLDSVNTTLSEPRTKTPNVHHVGVAPGGRLTNGSNHKHEAAPPITSSHMAHLALDAHGESFEEPAITTSTTRKTTMAGDIIKDISGADISTAESDQTLTDLGFDSLAIVQLKNDLEDAFSVELDDLHLGLEIGELLQLVGAGDASSLAPESAVPTKNGSGLSNGASWEGILNTTSEIDTEEMSVSSAHIQCPTESLLQSAATLSAMAIRCGYVSYWNKVAPRQAEIVIICILEAFKELGVNIWTLKSGAEVSPVKHLPRHKRLLERFYHILQKHGVIEREKGGRWIRGTSGCPEMPSAELIRNFAHDFPHYSSEAKLISITGSRLADCLSGKTDAIQLLFNSRESQEALEDFYCNSPMLATATELLVDVVQRSIAASTGDTVRILEIGAGFGGTTKRLIEAIEGLGPRIEYTFTDIAPTLVTRASKLFGGERGVQMKFKPLNIERDPPAAMKGQYDLVISTNCVHATRDKSESIVNIKSLLNTHGFIILSEVTEVMDWYDIVWGLLDSWWLSQDKSYAIEPPEAWMQRFRKAGLSATYSEGPSRDLSSQRLLIASLKPLAAISKRSLLSQLRVNTVVYRKVDDVDIHADIFMPEYAVEHPMAIALMIHGGGHMTLSRNAIRPAQTAFLVANGVLPVSLDFRLCPEVNFIDGAMVDIREAYLWAQEKLPGLVQECGISLDISRIAVVGWSTGGHLAMTTAWSVQAAGVRPPKVILSFYSPTDFESGDLDGNGKDRYPTSSLTMAQVIEKLPKRVVTGHEAESNKIDDSGLAWLKPGDARSELVLSLLNEGNGLPLLLNGISNPDFYKRQPHPDLVKVISPMAQVKNGKYKTPTYIVHGVRDEVVPYDSASKFVQALRDHEVECGFLTIEGGKHIHDMDLKPGTISWEAQVAPAYEFLFRKLRE</sequence>
<dbReference type="InterPro" id="IPR013094">
    <property type="entry name" value="AB_hydrolase_3"/>
</dbReference>
<dbReference type="Pfam" id="PF08242">
    <property type="entry name" value="Methyltransf_12"/>
    <property type="match status" value="1"/>
</dbReference>
<dbReference type="Gene3D" id="3.10.129.110">
    <property type="entry name" value="Polyketide synthase dehydratase"/>
    <property type="match status" value="1"/>
</dbReference>
<dbReference type="Gene3D" id="3.40.50.150">
    <property type="entry name" value="Vaccinia Virus protein VP39"/>
    <property type="match status" value="1"/>
</dbReference>
<dbReference type="InterPro" id="IPR050091">
    <property type="entry name" value="PKS_NRPS_Biosynth_Enz"/>
</dbReference>
<evidence type="ECO:0000256" key="2">
    <source>
        <dbReference type="ARBA" id="ARBA00022553"/>
    </source>
</evidence>
<dbReference type="Pfam" id="PF00326">
    <property type="entry name" value="Peptidase_S9"/>
    <property type="match status" value="1"/>
</dbReference>
<dbReference type="PANTHER" id="PTHR43775">
    <property type="entry name" value="FATTY ACID SYNTHASE"/>
    <property type="match status" value="1"/>
</dbReference>
<evidence type="ECO:0000256" key="4">
    <source>
        <dbReference type="ARBA" id="ARBA00022679"/>
    </source>
</evidence>
<keyword evidence="12" id="KW-1185">Reference proteome</keyword>
<dbReference type="SUPFAM" id="SSF53901">
    <property type="entry name" value="Thiolase-like"/>
    <property type="match status" value="1"/>
</dbReference>
<dbReference type="InterPro" id="IPR020841">
    <property type="entry name" value="PKS_Beta-ketoAc_synthase_dom"/>
</dbReference>
<dbReference type="InterPro" id="IPR013217">
    <property type="entry name" value="Methyltransf_12"/>
</dbReference>
<dbReference type="InterPro" id="IPR029058">
    <property type="entry name" value="AB_hydrolase_fold"/>
</dbReference>
<gene>
    <name evidence="11" type="ORF">CLO192961_LOCUS273291</name>
</gene>
<dbReference type="InterPro" id="IPR001227">
    <property type="entry name" value="Ac_transferase_dom_sf"/>
</dbReference>
<feature type="region of interest" description="Disordered" evidence="7">
    <location>
        <begin position="1598"/>
        <end position="1620"/>
    </location>
</feature>
<reference evidence="11 12" key="1">
    <citation type="submission" date="2019-06" db="EMBL/GenBank/DDBJ databases">
        <authorList>
            <person name="Broberg M."/>
        </authorList>
    </citation>
    <scope>NUCLEOTIDE SEQUENCE [LARGE SCALE GENOMIC DNA]</scope>
</reference>
<organism evidence="11 12">
    <name type="scientific">Bionectria ochroleuca</name>
    <name type="common">Gliocladium roseum</name>
    <dbReference type="NCBI Taxonomy" id="29856"/>
    <lineage>
        <taxon>Eukaryota</taxon>
        <taxon>Fungi</taxon>
        <taxon>Dikarya</taxon>
        <taxon>Ascomycota</taxon>
        <taxon>Pezizomycotina</taxon>
        <taxon>Sordariomycetes</taxon>
        <taxon>Hypocreomycetidae</taxon>
        <taxon>Hypocreales</taxon>
        <taxon>Bionectriaceae</taxon>
        <taxon>Clonostachys</taxon>
    </lineage>
</organism>
<dbReference type="PROSITE" id="PS00606">
    <property type="entry name" value="KS3_1"/>
    <property type="match status" value="1"/>
</dbReference>
<dbReference type="Pfam" id="PF00550">
    <property type="entry name" value="PP-binding"/>
    <property type="match status" value="1"/>
</dbReference>
<dbReference type="InterPro" id="IPR016035">
    <property type="entry name" value="Acyl_Trfase/lysoPLipase"/>
</dbReference>
<dbReference type="InterPro" id="IPR001375">
    <property type="entry name" value="Peptidase_S9_cat"/>
</dbReference>
<dbReference type="Gene3D" id="3.40.50.1820">
    <property type="entry name" value="alpha/beta hydrolase"/>
    <property type="match status" value="1"/>
</dbReference>
<dbReference type="SUPFAM" id="SSF47336">
    <property type="entry name" value="ACP-like"/>
    <property type="match status" value="1"/>
</dbReference>
<dbReference type="Pfam" id="PF18558">
    <property type="entry name" value="HTH_51"/>
    <property type="match status" value="1"/>
</dbReference>
<dbReference type="EMBL" id="CABFNS010000812">
    <property type="protein sequence ID" value="VUC29968.1"/>
    <property type="molecule type" value="Genomic_DNA"/>
</dbReference>
<dbReference type="Gene3D" id="1.10.1200.10">
    <property type="entry name" value="ACP-like"/>
    <property type="match status" value="1"/>
</dbReference>
<keyword evidence="2" id="KW-0597">Phosphoprotein</keyword>
<dbReference type="InterPro" id="IPR014031">
    <property type="entry name" value="Ketoacyl_synth_C"/>
</dbReference>
<dbReference type="InterPro" id="IPR036736">
    <property type="entry name" value="ACP-like_sf"/>
</dbReference>
<proteinExistence type="predicted"/>
<evidence type="ECO:0000259" key="9">
    <source>
        <dbReference type="PROSITE" id="PS52004"/>
    </source>
</evidence>
<dbReference type="Gene3D" id="3.40.366.10">
    <property type="entry name" value="Malonyl-Coenzyme A Acyl Carrier Protein, domain 2"/>
    <property type="match status" value="2"/>
</dbReference>